<evidence type="ECO:0000313" key="3">
    <source>
        <dbReference type="EMBL" id="VFK39595.1"/>
    </source>
</evidence>
<dbReference type="EMBL" id="CAADFR010000003">
    <property type="protein sequence ID" value="VFK36599.1"/>
    <property type="molecule type" value="Genomic_DNA"/>
</dbReference>
<dbReference type="InterPro" id="IPR042098">
    <property type="entry name" value="TauD-like_sf"/>
</dbReference>
<gene>
    <name evidence="4" type="ORF">BECKSD772D_GA0070982_100634</name>
    <name evidence="3" type="ORF">BECKSD772E_GA0070983_100339</name>
    <name evidence="2" type="ORF">BECKSD772F_GA0070984_100336</name>
</gene>
<accession>A0A450YDP2</accession>
<evidence type="ECO:0000313" key="4">
    <source>
        <dbReference type="EMBL" id="VFK78079.1"/>
    </source>
</evidence>
<dbReference type="EMBL" id="CAADFU010000003">
    <property type="protein sequence ID" value="VFK39595.1"/>
    <property type="molecule type" value="Genomic_DNA"/>
</dbReference>
<evidence type="ECO:0000256" key="1">
    <source>
        <dbReference type="ARBA" id="ARBA00023002"/>
    </source>
</evidence>
<dbReference type="GO" id="GO:0016706">
    <property type="term" value="F:2-oxoglutarate-dependent dioxygenase activity"/>
    <property type="evidence" value="ECO:0007669"/>
    <property type="project" value="UniProtKB-ARBA"/>
</dbReference>
<organism evidence="3">
    <name type="scientific">Candidatus Kentrum sp. SD</name>
    <dbReference type="NCBI Taxonomy" id="2126332"/>
    <lineage>
        <taxon>Bacteria</taxon>
        <taxon>Pseudomonadati</taxon>
        <taxon>Pseudomonadota</taxon>
        <taxon>Gammaproteobacteria</taxon>
        <taxon>Candidatus Kentrum</taxon>
    </lineage>
</organism>
<name>A0A450YDP2_9GAMM</name>
<dbReference type="SUPFAM" id="SSF51197">
    <property type="entry name" value="Clavaminate synthase-like"/>
    <property type="match status" value="1"/>
</dbReference>
<dbReference type="EMBL" id="CAADHB010000006">
    <property type="protein sequence ID" value="VFK78079.1"/>
    <property type="molecule type" value="Genomic_DNA"/>
</dbReference>
<keyword evidence="1" id="KW-0560">Oxidoreductase</keyword>
<dbReference type="Gene3D" id="3.60.130.10">
    <property type="entry name" value="Clavaminate synthase-like"/>
    <property type="match status" value="1"/>
</dbReference>
<proteinExistence type="predicted"/>
<protein>
    <submittedName>
        <fullName evidence="3">Uncharacterized protein</fullName>
    </submittedName>
</protein>
<reference evidence="3" key="1">
    <citation type="submission" date="2019-02" db="EMBL/GenBank/DDBJ databases">
        <authorList>
            <person name="Gruber-Vodicka R. H."/>
            <person name="Seah K. B. B."/>
        </authorList>
    </citation>
    <scope>NUCLEOTIDE SEQUENCE</scope>
    <source>
        <strain evidence="4">BECK_S127</strain>
        <strain evidence="3">BECK_S1320</strain>
        <strain evidence="2">BECK_S1321</strain>
    </source>
</reference>
<sequence>MINFQLLSDALGAEASGIRLASLNEAEFRSVSESIAKYHLLCFRDQHLSLIYSSTISHQTPGATGRNQIS</sequence>
<evidence type="ECO:0000313" key="2">
    <source>
        <dbReference type="EMBL" id="VFK36599.1"/>
    </source>
</evidence>
<dbReference type="AlphaFoldDB" id="A0A450YDP2"/>